<dbReference type="Gene3D" id="1.20.1720.10">
    <property type="entry name" value="Multidrug resistance protein D"/>
    <property type="match status" value="1"/>
</dbReference>
<evidence type="ECO:0000313" key="9">
    <source>
        <dbReference type="EMBL" id="SGZ56399.1"/>
    </source>
</evidence>
<dbReference type="OrthoDB" id="10021397at2759"/>
<dbReference type="InterPro" id="IPR020846">
    <property type="entry name" value="MFS_dom"/>
</dbReference>
<evidence type="ECO:0000313" key="10">
    <source>
        <dbReference type="Proteomes" id="UP000182334"/>
    </source>
</evidence>
<feature type="transmembrane region" description="Helical" evidence="7">
    <location>
        <begin position="304"/>
        <end position="332"/>
    </location>
</feature>
<dbReference type="PANTHER" id="PTHR23501">
    <property type="entry name" value="MAJOR FACILITATOR SUPERFAMILY"/>
    <property type="match status" value="1"/>
</dbReference>
<name>A0A1L0BYH7_9ASCO</name>
<comment type="subcellular location">
    <subcellularLocation>
        <location evidence="1">Membrane</location>
        <topology evidence="1">Multi-pass membrane protein</topology>
    </subcellularLocation>
</comment>
<evidence type="ECO:0000256" key="5">
    <source>
        <dbReference type="ARBA" id="ARBA00023136"/>
    </source>
</evidence>
<feature type="transmembrane region" description="Helical" evidence="7">
    <location>
        <begin position="135"/>
        <end position="156"/>
    </location>
</feature>
<feature type="region of interest" description="Disordered" evidence="6">
    <location>
        <begin position="540"/>
        <end position="567"/>
    </location>
</feature>
<dbReference type="PROSITE" id="PS00217">
    <property type="entry name" value="SUGAR_TRANSPORT_2"/>
    <property type="match status" value="1"/>
</dbReference>
<keyword evidence="4 7" id="KW-1133">Transmembrane helix</keyword>
<dbReference type="Proteomes" id="UP000182334">
    <property type="component" value="Chromosome V"/>
</dbReference>
<feature type="compositionally biased region" description="Basic and acidic residues" evidence="6">
    <location>
        <begin position="547"/>
        <end position="558"/>
    </location>
</feature>
<reference evidence="9 10" key="1">
    <citation type="submission" date="2016-10" db="EMBL/GenBank/DDBJ databases">
        <authorList>
            <person name="de Groot N.N."/>
        </authorList>
    </citation>
    <scope>NUCLEOTIDE SEQUENCE [LARGE SCALE GENOMIC DNA]</scope>
    <source>
        <strain evidence="9 10">CBS 141442</strain>
    </source>
</reference>
<dbReference type="PANTHER" id="PTHR23501:SF198">
    <property type="entry name" value="AZOLE RESISTANCE PROTEIN 1-RELATED"/>
    <property type="match status" value="1"/>
</dbReference>
<dbReference type="SUPFAM" id="SSF103473">
    <property type="entry name" value="MFS general substrate transporter"/>
    <property type="match status" value="1"/>
</dbReference>
<sequence length="567" mass="60962">MIARSLTDSQGKSVIKIPKKFLQSDAGDGTRASQQYLHGYQLVLTLASLVTTLFILALDQTIVLTLLTDVSSDFGSFTKVGWLTSGFMLPMACLAPSYGKVSIAFGRKNTLAAAIIIFEIGSLIAALAQNMDMLIGGRVIQGIGGGAIQAMVIVIISESVPIHKRPLAMALIGITFSVASVCGPFIGGAFTTHVTWRWCFYINLPIGALALIMLLIALHPPPPEGSVREKLAKIDFLGTFLITAGLVLVLLALTFGGNEYAWNSAAVIVLFVLGGVVLVLFMGWNFMLSKNPLIDGRVVAVPQIMAACLSACFSFMFFMGLMNYLAIYFQVIHRASAWQSGVDLLPFVITVSLTATFNGIFMRFTRFIKLTMMTSAILGPVGVGLLLLLGRHTSTSTKIGVLIPAGVSVGFQFQSTLLAAQVKAPGHIEGSMIMVTVFLNFCKSLGGVVGVVACQVLLLARGQIYIDEALRSSGNQQSFSSLTKKALLQAPQAIWNLPEDARNATLDAYMKALRDVFYLNLAFAVVALVFALFTTNEKIPKKSQLQHSDDKPEEKEGPDLNSLTSDV</sequence>
<feature type="transmembrane region" description="Helical" evidence="7">
    <location>
        <begin position="344"/>
        <end position="361"/>
    </location>
</feature>
<dbReference type="InterPro" id="IPR011701">
    <property type="entry name" value="MFS"/>
</dbReference>
<proteinExistence type="inferred from homology"/>
<dbReference type="EMBL" id="LT635760">
    <property type="protein sequence ID" value="SGZ56399.1"/>
    <property type="molecule type" value="Genomic_DNA"/>
</dbReference>
<dbReference type="GO" id="GO:0022857">
    <property type="term" value="F:transmembrane transporter activity"/>
    <property type="evidence" value="ECO:0007669"/>
    <property type="project" value="InterPro"/>
</dbReference>
<feature type="transmembrane region" description="Helical" evidence="7">
    <location>
        <begin position="236"/>
        <end position="255"/>
    </location>
</feature>
<evidence type="ECO:0000259" key="8">
    <source>
        <dbReference type="PROSITE" id="PS50850"/>
    </source>
</evidence>
<evidence type="ECO:0000256" key="3">
    <source>
        <dbReference type="ARBA" id="ARBA00022692"/>
    </source>
</evidence>
<feature type="transmembrane region" description="Helical" evidence="7">
    <location>
        <begin position="370"/>
        <end position="389"/>
    </location>
</feature>
<dbReference type="InterPro" id="IPR036259">
    <property type="entry name" value="MFS_trans_sf"/>
</dbReference>
<feature type="transmembrane region" description="Helical" evidence="7">
    <location>
        <begin position="111"/>
        <end position="129"/>
    </location>
</feature>
<protein>
    <submittedName>
        <fullName evidence="9">CIC11C00000002451</fullName>
    </submittedName>
</protein>
<dbReference type="InterPro" id="IPR005829">
    <property type="entry name" value="Sugar_transporter_CS"/>
</dbReference>
<keyword evidence="10" id="KW-1185">Reference proteome</keyword>
<dbReference type="PROSITE" id="PS50850">
    <property type="entry name" value="MFS"/>
    <property type="match status" value="1"/>
</dbReference>
<evidence type="ECO:0000256" key="4">
    <source>
        <dbReference type="ARBA" id="ARBA00022989"/>
    </source>
</evidence>
<feature type="transmembrane region" description="Helical" evidence="7">
    <location>
        <begin position="516"/>
        <end position="535"/>
    </location>
</feature>
<evidence type="ECO:0000256" key="7">
    <source>
        <dbReference type="SAM" id="Phobius"/>
    </source>
</evidence>
<dbReference type="CDD" id="cd17502">
    <property type="entry name" value="MFS_Azr1_MDR_like"/>
    <property type="match status" value="1"/>
</dbReference>
<feature type="transmembrane region" description="Helical" evidence="7">
    <location>
        <begin position="432"/>
        <end position="458"/>
    </location>
</feature>
<feature type="transmembrane region" description="Helical" evidence="7">
    <location>
        <begin position="195"/>
        <end position="216"/>
    </location>
</feature>
<feature type="transmembrane region" description="Helical" evidence="7">
    <location>
        <begin position="42"/>
        <end position="68"/>
    </location>
</feature>
<dbReference type="AlphaFoldDB" id="A0A1L0BYH7"/>
<evidence type="ECO:0000256" key="1">
    <source>
        <dbReference type="ARBA" id="ARBA00004141"/>
    </source>
</evidence>
<evidence type="ECO:0000256" key="6">
    <source>
        <dbReference type="SAM" id="MobiDB-lite"/>
    </source>
</evidence>
<feature type="domain" description="Major facilitator superfamily (MFS) profile" evidence="8">
    <location>
        <begin position="45"/>
        <end position="539"/>
    </location>
</feature>
<gene>
    <name evidence="9" type="ORF">SAMEA4029010_CIC11G00000002451</name>
</gene>
<dbReference type="GO" id="GO:0005886">
    <property type="term" value="C:plasma membrane"/>
    <property type="evidence" value="ECO:0007669"/>
    <property type="project" value="TreeGrafter"/>
</dbReference>
<dbReference type="Pfam" id="PF07690">
    <property type="entry name" value="MFS_1"/>
    <property type="match status" value="1"/>
</dbReference>
<feature type="transmembrane region" description="Helical" evidence="7">
    <location>
        <begin position="168"/>
        <end position="189"/>
    </location>
</feature>
<feature type="transmembrane region" description="Helical" evidence="7">
    <location>
        <begin position="261"/>
        <end position="284"/>
    </location>
</feature>
<feature type="transmembrane region" description="Helical" evidence="7">
    <location>
        <begin position="401"/>
        <end position="420"/>
    </location>
</feature>
<comment type="similarity">
    <text evidence="2">Belongs to the major facilitator superfamily. TCR/Tet family.</text>
</comment>
<accession>A0A1L0BYH7</accession>
<keyword evidence="3 7" id="KW-0812">Transmembrane</keyword>
<keyword evidence="5 7" id="KW-0472">Membrane</keyword>
<evidence type="ECO:0000256" key="2">
    <source>
        <dbReference type="ARBA" id="ARBA00007520"/>
    </source>
</evidence>
<organism evidence="9 10">
    <name type="scientific">Sungouiella intermedia</name>
    <dbReference type="NCBI Taxonomy" id="45354"/>
    <lineage>
        <taxon>Eukaryota</taxon>
        <taxon>Fungi</taxon>
        <taxon>Dikarya</taxon>
        <taxon>Ascomycota</taxon>
        <taxon>Saccharomycotina</taxon>
        <taxon>Pichiomycetes</taxon>
        <taxon>Metschnikowiaceae</taxon>
        <taxon>Sungouiella</taxon>
    </lineage>
</organism>
<dbReference type="FunFam" id="1.20.1720.10:FF:000014">
    <property type="entry name" value="MFS drug transporter, putative"/>
    <property type="match status" value="1"/>
</dbReference>